<dbReference type="SFLD" id="SFLDS00029">
    <property type="entry name" value="Radical_SAM"/>
    <property type="match status" value="1"/>
</dbReference>
<dbReference type="SMART" id="SM00729">
    <property type="entry name" value="Elp3"/>
    <property type="match status" value="1"/>
</dbReference>
<dbReference type="InterPro" id="IPR004559">
    <property type="entry name" value="HemW-like"/>
</dbReference>
<protein>
    <recommendedName>
        <fullName evidence="2 3">Heme chaperone HemW</fullName>
    </recommendedName>
</protein>
<keyword evidence="3" id="KW-0949">S-adenosyl-L-methionine</keyword>
<evidence type="ECO:0000256" key="3">
    <source>
        <dbReference type="RuleBase" id="RU364116"/>
    </source>
</evidence>
<dbReference type="CDD" id="cd01335">
    <property type="entry name" value="Radical_SAM"/>
    <property type="match status" value="1"/>
</dbReference>
<keyword evidence="3" id="KW-0479">Metal-binding</keyword>
<feature type="domain" description="Radical SAM core" evidence="4">
    <location>
        <begin position="1"/>
        <end position="234"/>
    </location>
</feature>
<keyword evidence="6" id="KW-1185">Reference proteome</keyword>
<proteinExistence type="inferred from homology"/>
<dbReference type="GO" id="GO:0051539">
    <property type="term" value="F:4 iron, 4 sulfur cluster binding"/>
    <property type="evidence" value="ECO:0007669"/>
    <property type="project" value="UniProtKB-UniRule"/>
</dbReference>
<keyword evidence="3" id="KW-0143">Chaperone</keyword>
<dbReference type="Pfam" id="PF04055">
    <property type="entry name" value="Radical_SAM"/>
    <property type="match status" value="1"/>
</dbReference>
<evidence type="ECO:0000256" key="2">
    <source>
        <dbReference type="ARBA" id="ARBA00017228"/>
    </source>
</evidence>
<dbReference type="GO" id="GO:0006779">
    <property type="term" value="P:porphyrin-containing compound biosynthetic process"/>
    <property type="evidence" value="ECO:0007669"/>
    <property type="project" value="InterPro"/>
</dbReference>
<comment type="function">
    <text evidence="3">Probably acts as a heme chaperone, transferring heme to an unknown acceptor. Binds one molecule of heme per monomer, possibly covalently. Binds 1 [4Fe-4S] cluster. The cluster is coordinated with 3 cysteines and an exchangeable S-adenosyl-L-methionine.</text>
</comment>
<dbReference type="Gene3D" id="3.80.30.20">
    <property type="entry name" value="tm_1862 like domain"/>
    <property type="match status" value="1"/>
</dbReference>
<dbReference type="EMBL" id="AP026802">
    <property type="protein sequence ID" value="BDR58349.1"/>
    <property type="molecule type" value="Genomic_DNA"/>
</dbReference>
<dbReference type="GO" id="GO:0004109">
    <property type="term" value="F:coproporphyrinogen oxidase activity"/>
    <property type="evidence" value="ECO:0007669"/>
    <property type="project" value="InterPro"/>
</dbReference>
<sequence>MTGIYIHIPFCDHICFYCDFPKVLKQGQPVDAYLRMLLKEIKKGLALRPTYLPETLYIGGGTPSAISSSQLAFLLGGIRELVDLNRLKEFSMETNPNDLNDLEKLKIMFDHGVKRISIGAQSFNDETLKRIGRTHDRNSIIKAVENAQQVGFKDISLDLMFRLPGQTFEEFKENLRQALDLGVNHLSIYSLILEQHTVFHNLLLEHRLKLPDYEQDRKMYEYAMEQLQKNGWHQYEISNFAKDGTESLHNKLYWQNENYFGFGAGAHGYLSGARIQNKQVIGSYINDLEINEMPILKTRQLTKQEQIEEEMFLGLRLNQGVDLVKSSLKFNVDLSNIYRDPIDELLAKGLIEQNESKIRLSSEGRYFANDVFSAFLLDKSARDNLTLEE</sequence>
<evidence type="ECO:0000256" key="1">
    <source>
        <dbReference type="ARBA" id="ARBA00006100"/>
    </source>
</evidence>
<dbReference type="SFLD" id="SFLDF00288">
    <property type="entry name" value="HemN-like__clustered_with_nucl"/>
    <property type="match status" value="1"/>
</dbReference>
<name>A0AAU9CWK6_9LACO</name>
<dbReference type="PANTHER" id="PTHR13932">
    <property type="entry name" value="COPROPORPHYRINIGEN III OXIDASE"/>
    <property type="match status" value="1"/>
</dbReference>
<dbReference type="InterPro" id="IPR006638">
    <property type="entry name" value="Elp3/MiaA/NifB-like_rSAM"/>
</dbReference>
<dbReference type="GO" id="GO:0046872">
    <property type="term" value="F:metal ion binding"/>
    <property type="evidence" value="ECO:0007669"/>
    <property type="project" value="UniProtKB-UniRule"/>
</dbReference>
<accession>A0AAU9CWK6</accession>
<dbReference type="InterPro" id="IPR023404">
    <property type="entry name" value="rSAM_horseshoe"/>
</dbReference>
<dbReference type="KEGG" id="xap:XA3_07900"/>
<dbReference type="NCBIfam" id="TIGR00539">
    <property type="entry name" value="hemN_rel"/>
    <property type="match status" value="1"/>
</dbReference>
<comment type="subcellular location">
    <subcellularLocation>
        <location evidence="3">Cytoplasm</location>
    </subcellularLocation>
</comment>
<organism evidence="5 6">
    <name type="scientific">Xylocopilactobacillus apicola</name>
    <dbReference type="NCBI Taxonomy" id="2932184"/>
    <lineage>
        <taxon>Bacteria</taxon>
        <taxon>Bacillati</taxon>
        <taxon>Bacillota</taxon>
        <taxon>Bacilli</taxon>
        <taxon>Lactobacillales</taxon>
        <taxon>Lactobacillaceae</taxon>
        <taxon>Xylocopilactobacillus</taxon>
    </lineage>
</organism>
<dbReference type="PANTHER" id="PTHR13932:SF5">
    <property type="entry name" value="RADICAL S-ADENOSYL METHIONINE DOMAIN-CONTAINING PROTEIN 1, MITOCHONDRIAL"/>
    <property type="match status" value="1"/>
</dbReference>
<keyword evidence="3" id="KW-0408">Iron</keyword>
<reference evidence="5 6" key="1">
    <citation type="journal article" date="2023" name="Microbiol. Spectr.">
        <title>Symbiosis of Carpenter Bees with Uncharacterized Lactic Acid Bacteria Showing NAD Auxotrophy.</title>
        <authorList>
            <person name="Kawasaki S."/>
            <person name="Ozawa K."/>
            <person name="Mori T."/>
            <person name="Yamamoto A."/>
            <person name="Ito M."/>
            <person name="Ohkuma M."/>
            <person name="Sakamoto M."/>
            <person name="Matsutani M."/>
        </authorList>
    </citation>
    <scope>NUCLEOTIDE SEQUENCE [LARGE SCALE GENOMIC DNA]</scope>
    <source>
        <strain evidence="5 6">XA3</strain>
    </source>
</reference>
<dbReference type="SFLD" id="SFLDG01065">
    <property type="entry name" value="anaerobic_coproporphyrinogen-I"/>
    <property type="match status" value="1"/>
</dbReference>
<evidence type="ECO:0000313" key="5">
    <source>
        <dbReference type="EMBL" id="BDR58349.1"/>
    </source>
</evidence>
<dbReference type="GO" id="GO:0005737">
    <property type="term" value="C:cytoplasm"/>
    <property type="evidence" value="ECO:0007669"/>
    <property type="project" value="UniProtKB-SubCell"/>
</dbReference>
<dbReference type="InterPro" id="IPR058240">
    <property type="entry name" value="rSAM_sf"/>
</dbReference>
<dbReference type="InterPro" id="IPR010723">
    <property type="entry name" value="HemN_C"/>
</dbReference>
<keyword evidence="3" id="KW-0004">4Fe-4S</keyword>
<keyword evidence="3" id="KW-0349">Heme</keyword>
<evidence type="ECO:0000259" key="4">
    <source>
        <dbReference type="PROSITE" id="PS51918"/>
    </source>
</evidence>
<dbReference type="SFLD" id="SFLDG01082">
    <property type="entry name" value="B12-binding_domain_containing"/>
    <property type="match status" value="1"/>
</dbReference>
<dbReference type="RefSeq" id="WP_317636258.1">
    <property type="nucleotide sequence ID" value="NZ_AP026802.1"/>
</dbReference>
<keyword evidence="3" id="KW-0411">Iron-sulfur</keyword>
<comment type="similarity">
    <text evidence="1">Belongs to the anaerobic coproporphyrinogen-III oxidase family. HemW subfamily.</text>
</comment>
<dbReference type="InterPro" id="IPR034505">
    <property type="entry name" value="Coproporphyrinogen-III_oxidase"/>
</dbReference>
<dbReference type="SFLD" id="SFLDF00562">
    <property type="entry name" value="HemN-like__clustered_with_heat"/>
    <property type="match status" value="1"/>
</dbReference>
<evidence type="ECO:0000313" key="6">
    <source>
        <dbReference type="Proteomes" id="UP001321861"/>
    </source>
</evidence>
<dbReference type="Pfam" id="PF06969">
    <property type="entry name" value="HemN_C"/>
    <property type="match status" value="1"/>
</dbReference>
<keyword evidence="3" id="KW-0963">Cytoplasm</keyword>
<dbReference type="InterPro" id="IPR007197">
    <property type="entry name" value="rSAM"/>
</dbReference>
<dbReference type="AlphaFoldDB" id="A0AAU9CWK6"/>
<gene>
    <name evidence="5" type="ORF">XA3_07900</name>
</gene>
<dbReference type="PROSITE" id="PS51918">
    <property type="entry name" value="RADICAL_SAM"/>
    <property type="match status" value="1"/>
</dbReference>
<dbReference type="Proteomes" id="UP001321861">
    <property type="component" value="Chromosome"/>
</dbReference>
<dbReference type="SUPFAM" id="SSF102114">
    <property type="entry name" value="Radical SAM enzymes"/>
    <property type="match status" value="1"/>
</dbReference>